<dbReference type="InterPro" id="IPR010562">
    <property type="entry name" value="Haemolymph_juvenile_hormone-bd"/>
</dbReference>
<accession>A0A212EUK0</accession>
<dbReference type="PANTHER" id="PTHR11008">
    <property type="entry name" value="PROTEIN TAKEOUT-LIKE PROTEIN"/>
    <property type="match status" value="1"/>
</dbReference>
<dbReference type="InParanoid" id="A0A212EUK0"/>
<organism evidence="1 2">
    <name type="scientific">Danaus plexippus plexippus</name>
    <dbReference type="NCBI Taxonomy" id="278856"/>
    <lineage>
        <taxon>Eukaryota</taxon>
        <taxon>Metazoa</taxon>
        <taxon>Ecdysozoa</taxon>
        <taxon>Arthropoda</taxon>
        <taxon>Hexapoda</taxon>
        <taxon>Insecta</taxon>
        <taxon>Pterygota</taxon>
        <taxon>Neoptera</taxon>
        <taxon>Endopterygota</taxon>
        <taxon>Lepidoptera</taxon>
        <taxon>Glossata</taxon>
        <taxon>Ditrysia</taxon>
        <taxon>Papilionoidea</taxon>
        <taxon>Nymphalidae</taxon>
        <taxon>Danainae</taxon>
        <taxon>Danaini</taxon>
        <taxon>Danaina</taxon>
        <taxon>Danaus</taxon>
        <taxon>Danaus</taxon>
    </lineage>
</organism>
<reference evidence="1 2" key="1">
    <citation type="journal article" date="2011" name="Cell">
        <title>The monarch butterfly genome yields insights into long-distance migration.</title>
        <authorList>
            <person name="Zhan S."/>
            <person name="Merlin C."/>
            <person name="Boore J.L."/>
            <person name="Reppert S.M."/>
        </authorList>
    </citation>
    <scope>NUCLEOTIDE SEQUENCE [LARGE SCALE GENOMIC DNA]</scope>
    <source>
        <strain evidence="1">F-2</strain>
    </source>
</reference>
<name>A0A212EUK0_DANPL</name>
<proteinExistence type="predicted"/>
<dbReference type="AlphaFoldDB" id="A0A212EUK0"/>
<dbReference type="Proteomes" id="UP000007151">
    <property type="component" value="Unassembled WGS sequence"/>
</dbReference>
<comment type="caution">
    <text evidence="1">The sequence shown here is derived from an EMBL/GenBank/DDBJ whole genome shotgun (WGS) entry which is preliminary data.</text>
</comment>
<keyword evidence="2" id="KW-1185">Reference proteome</keyword>
<dbReference type="FunCoup" id="A0A212EUK0">
    <property type="interactions" value="3"/>
</dbReference>
<protein>
    <submittedName>
        <fullName evidence="1">Uncharacterized protein</fullName>
    </submittedName>
</protein>
<dbReference type="EMBL" id="AGBW02012390">
    <property type="protein sequence ID" value="OWR45137.1"/>
    <property type="molecule type" value="Genomic_DNA"/>
</dbReference>
<evidence type="ECO:0000313" key="1">
    <source>
        <dbReference type="EMBL" id="OWR45137.1"/>
    </source>
</evidence>
<dbReference type="KEGG" id="dpl:KGM_203068"/>
<gene>
    <name evidence="1" type="ORF">KGM_203068</name>
</gene>
<sequence>MLKYYMKNGDSEKKIPILDPFEIENGGVEIVLPSKILSLQAGYRKAVVKGVSHFQLDRAKFIKEKVAVNLTITFPSIRIKSEYYKLEGDIYGAVPISGEGKFELEVISFNFKGMVFLKQSEDEKSVLINYISNPEFSFQQIQVFIIFQSNTDVDGNIDGIFNAMMEDLMTQYLNRFNKYIANSLNQYFIDNLNLLFNKFESWRLLATVL</sequence>
<dbReference type="Pfam" id="PF06585">
    <property type="entry name" value="JHBP"/>
    <property type="match status" value="1"/>
</dbReference>
<dbReference type="InterPro" id="IPR038606">
    <property type="entry name" value="To_sf"/>
</dbReference>
<dbReference type="Gene3D" id="3.15.10.30">
    <property type="entry name" value="Haemolymph juvenile hormone binding protein"/>
    <property type="match status" value="1"/>
</dbReference>
<evidence type="ECO:0000313" key="2">
    <source>
        <dbReference type="Proteomes" id="UP000007151"/>
    </source>
</evidence>
<dbReference type="PANTHER" id="PTHR11008:SF9">
    <property type="entry name" value="PROTEIN TAKEOUT-LIKE PROTEIN"/>
    <property type="match status" value="1"/>
</dbReference>